<feature type="transmembrane region" description="Helical" evidence="6">
    <location>
        <begin position="287"/>
        <end position="312"/>
    </location>
</feature>
<evidence type="ECO:0000256" key="6">
    <source>
        <dbReference type="SAM" id="Phobius"/>
    </source>
</evidence>
<protein>
    <submittedName>
        <fullName evidence="9">ComEC family competence protein</fullName>
    </submittedName>
</protein>
<evidence type="ECO:0000313" key="9">
    <source>
        <dbReference type="EMBL" id="RVU88564.1"/>
    </source>
</evidence>
<feature type="transmembrane region" description="Helical" evidence="6">
    <location>
        <begin position="452"/>
        <end position="471"/>
    </location>
</feature>
<comment type="caution">
    <text evidence="9">The sequence shown here is derived from an EMBL/GenBank/DDBJ whole genome shotgun (WGS) entry which is preliminary data.</text>
</comment>
<gene>
    <name evidence="9" type="ORF">EJB19_10445</name>
</gene>
<evidence type="ECO:0000259" key="8">
    <source>
        <dbReference type="Pfam" id="PF13567"/>
    </source>
</evidence>
<feature type="transmembrane region" description="Helical" evidence="6">
    <location>
        <begin position="333"/>
        <end position="353"/>
    </location>
</feature>
<evidence type="ECO:0000259" key="7">
    <source>
        <dbReference type="Pfam" id="PF03772"/>
    </source>
</evidence>
<feature type="transmembrane region" description="Helical" evidence="6">
    <location>
        <begin position="509"/>
        <end position="526"/>
    </location>
</feature>
<reference evidence="9" key="1">
    <citation type="submission" date="2018-12" db="EMBL/GenBank/DDBJ databases">
        <title>Draft genome sequence of Flaovobacterium columnare BGFS27 isolated from channel catfish in Alabama.</title>
        <authorList>
            <person name="Cai W."/>
            <person name="Arias C."/>
        </authorList>
    </citation>
    <scope>NUCLEOTIDE SEQUENCE [LARGE SCALE GENOMIC DNA]</scope>
    <source>
        <strain evidence="9">BGFS27</strain>
    </source>
</reference>
<keyword evidence="2" id="KW-1003">Cell membrane</keyword>
<dbReference type="InterPro" id="IPR025405">
    <property type="entry name" value="DUF4131"/>
</dbReference>
<feature type="transmembrane region" description="Helical" evidence="6">
    <location>
        <begin position="385"/>
        <end position="410"/>
    </location>
</feature>
<feature type="transmembrane region" description="Helical" evidence="6">
    <location>
        <begin position="255"/>
        <end position="281"/>
    </location>
</feature>
<name>A0AA94F0G8_9FLAO</name>
<dbReference type="Pfam" id="PF03772">
    <property type="entry name" value="Competence"/>
    <property type="match status" value="1"/>
</dbReference>
<dbReference type="InterPro" id="IPR052159">
    <property type="entry name" value="Competence_DNA_uptake"/>
</dbReference>
<keyword evidence="3 6" id="KW-0812">Transmembrane</keyword>
<dbReference type="InterPro" id="IPR004477">
    <property type="entry name" value="ComEC_N"/>
</dbReference>
<comment type="subcellular location">
    <subcellularLocation>
        <location evidence="1">Cell membrane</location>
        <topology evidence="1">Multi-pass membrane protein</topology>
    </subcellularLocation>
</comment>
<dbReference type="RefSeq" id="WP_088418573.1">
    <property type="nucleotide sequence ID" value="NZ_RWGX02000012.1"/>
</dbReference>
<dbReference type="PANTHER" id="PTHR30619:SF1">
    <property type="entry name" value="RECOMBINATION PROTEIN 2"/>
    <property type="match status" value="1"/>
</dbReference>
<feature type="domain" description="DUF4131" evidence="8">
    <location>
        <begin position="33"/>
        <end position="191"/>
    </location>
</feature>
<dbReference type="NCBIfam" id="TIGR00360">
    <property type="entry name" value="ComEC_N-term"/>
    <property type="match status" value="1"/>
</dbReference>
<evidence type="ECO:0000256" key="2">
    <source>
        <dbReference type="ARBA" id="ARBA00022475"/>
    </source>
</evidence>
<keyword evidence="5 6" id="KW-0472">Membrane</keyword>
<dbReference type="GO" id="GO:0005886">
    <property type="term" value="C:plasma membrane"/>
    <property type="evidence" value="ECO:0007669"/>
    <property type="project" value="UniProtKB-SubCell"/>
</dbReference>
<evidence type="ECO:0000256" key="3">
    <source>
        <dbReference type="ARBA" id="ARBA00022692"/>
    </source>
</evidence>
<proteinExistence type="predicted"/>
<dbReference type="EMBL" id="RWGX01000004">
    <property type="protein sequence ID" value="RVU88564.1"/>
    <property type="molecule type" value="Genomic_DNA"/>
</dbReference>
<evidence type="ECO:0000256" key="1">
    <source>
        <dbReference type="ARBA" id="ARBA00004651"/>
    </source>
</evidence>
<feature type="transmembrane region" description="Helical" evidence="6">
    <location>
        <begin position="483"/>
        <end position="502"/>
    </location>
</feature>
<feature type="transmembrane region" description="Helical" evidence="6">
    <location>
        <begin position="359"/>
        <end position="378"/>
    </location>
</feature>
<dbReference type="AlphaFoldDB" id="A0AA94F0G8"/>
<feature type="transmembrane region" description="Helical" evidence="6">
    <location>
        <begin position="416"/>
        <end position="445"/>
    </location>
</feature>
<sequence length="679" mass="79012">MKLYQFPLIKSVCWFVIGIILFHFFSFHFPIFFCLWSLLVFISFVFSLTSSRNSIIQLGESALISLVFTMSGVLIAMLHQDTFKSNHFTHLKNYDKKSYIKAEVYERLKSTHNKNRYIISIQTINQKKHSGKVILNIGKEKQNDSELVIGSILLIKGVIHPIQSAGNLGQFDYASYLKTKNIYGQLYIKNQDFKKLKENVKSIRYYTARFRDRIIKNLRDNGFPEKELAVLTALIIGQQQEVDDHLIKVYQYAGVIHILSISGLHVGILYLLLDLICTFFLKDRKYNLLKMFCILLGLWTFACIAGLVAPVLRSTVMFSMIAIGASFKKQVNIYNTLAASVLLILIVQPAFLFDIGFQLSYLAVLSIVSMQPIVLRLWNPKNKIVLFFWKLFVVSFVAQIGTLPLSLYYFHQIPGLFFIANLLVIPFLEYIIMPLGVLVVLLAYFNCMFDGIIWSMIKMIQWMNFIIKWIASFEGFVWKEIPFTLDLMFVSYLIIILFFIWIQKPRFKIIMILCGFLLLFQIILLFRNREAYNEEKFVVFHVPKQKIIGTTKKGTTMIYTDSLINEGSYLDRVLIDYQVHTFSKIIKTNKKQNVFWISGKKILLIDSDNFILDNVIVDFLVLSNSPKINLERIIAKYKPQMVISDGSNFKTYIKRFENTCLKRKIPFHNTFEKGFYVIE</sequence>
<keyword evidence="4 6" id="KW-1133">Transmembrane helix</keyword>
<dbReference type="PANTHER" id="PTHR30619">
    <property type="entry name" value="DNA INTERNALIZATION/COMPETENCE PROTEIN COMEC/REC2"/>
    <property type="match status" value="1"/>
</dbReference>
<accession>A0AA94F0G8</accession>
<organism evidence="9">
    <name type="scientific">Flavobacterium columnare</name>
    <dbReference type="NCBI Taxonomy" id="996"/>
    <lineage>
        <taxon>Bacteria</taxon>
        <taxon>Pseudomonadati</taxon>
        <taxon>Bacteroidota</taxon>
        <taxon>Flavobacteriia</taxon>
        <taxon>Flavobacteriales</taxon>
        <taxon>Flavobacteriaceae</taxon>
        <taxon>Flavobacterium</taxon>
    </lineage>
</organism>
<dbReference type="Pfam" id="PF13567">
    <property type="entry name" value="DUF4131"/>
    <property type="match status" value="1"/>
</dbReference>
<evidence type="ECO:0000256" key="4">
    <source>
        <dbReference type="ARBA" id="ARBA00022989"/>
    </source>
</evidence>
<feature type="transmembrane region" description="Helical" evidence="6">
    <location>
        <begin position="12"/>
        <end position="42"/>
    </location>
</feature>
<feature type="domain" description="ComEC/Rec2-related protein" evidence="7">
    <location>
        <begin position="234"/>
        <end position="504"/>
    </location>
</feature>
<evidence type="ECO:0000256" key="5">
    <source>
        <dbReference type="ARBA" id="ARBA00023136"/>
    </source>
</evidence>
<feature type="transmembrane region" description="Helical" evidence="6">
    <location>
        <begin position="54"/>
        <end position="78"/>
    </location>
</feature>